<proteinExistence type="predicted"/>
<reference evidence="1 2" key="1">
    <citation type="submission" date="2019-02" db="EMBL/GenBank/DDBJ databases">
        <title>Deep-cultivation of Planctomycetes and their phenomic and genomic characterization uncovers novel biology.</title>
        <authorList>
            <person name="Wiegand S."/>
            <person name="Jogler M."/>
            <person name="Boedeker C."/>
            <person name="Pinto D."/>
            <person name="Vollmers J."/>
            <person name="Rivas-Marin E."/>
            <person name="Kohn T."/>
            <person name="Peeters S.H."/>
            <person name="Heuer A."/>
            <person name="Rast P."/>
            <person name="Oberbeckmann S."/>
            <person name="Bunk B."/>
            <person name="Jeske O."/>
            <person name="Meyerdierks A."/>
            <person name="Storesund J.E."/>
            <person name="Kallscheuer N."/>
            <person name="Luecker S."/>
            <person name="Lage O.M."/>
            <person name="Pohl T."/>
            <person name="Merkel B.J."/>
            <person name="Hornburger P."/>
            <person name="Mueller R.-W."/>
            <person name="Bruemmer F."/>
            <person name="Labrenz M."/>
            <person name="Spormann A.M."/>
            <person name="Op den Camp H."/>
            <person name="Overmann J."/>
            <person name="Amann R."/>
            <person name="Jetten M.S.M."/>
            <person name="Mascher T."/>
            <person name="Medema M.H."/>
            <person name="Devos D.P."/>
            <person name="Kaster A.-K."/>
            <person name="Ovreas L."/>
            <person name="Rohde M."/>
            <person name="Galperin M.Y."/>
            <person name="Jogler C."/>
        </authorList>
    </citation>
    <scope>NUCLEOTIDE SEQUENCE [LARGE SCALE GENOMIC DNA]</scope>
    <source>
        <strain evidence="1 2">HG66A1</strain>
    </source>
</reference>
<evidence type="ECO:0000313" key="1">
    <source>
        <dbReference type="EMBL" id="QDT18729.1"/>
    </source>
</evidence>
<dbReference type="Proteomes" id="UP000320421">
    <property type="component" value="Chromosome"/>
</dbReference>
<protein>
    <recommendedName>
        <fullName evidence="3">Neutral/alkaline non-lysosomal ceramidase</fullName>
    </recommendedName>
</protein>
<organism evidence="1 2">
    <name type="scientific">Gimesia chilikensis</name>
    <dbReference type="NCBI Taxonomy" id="2605989"/>
    <lineage>
        <taxon>Bacteria</taxon>
        <taxon>Pseudomonadati</taxon>
        <taxon>Planctomycetota</taxon>
        <taxon>Planctomycetia</taxon>
        <taxon>Planctomycetales</taxon>
        <taxon>Planctomycetaceae</taxon>
        <taxon>Gimesia</taxon>
    </lineage>
</organism>
<gene>
    <name evidence="1" type="ORF">HG66A1_04910</name>
</gene>
<dbReference type="RefSeq" id="WP_145180484.1">
    <property type="nucleotide sequence ID" value="NZ_CP036266.1"/>
</dbReference>
<evidence type="ECO:0008006" key="3">
    <source>
        <dbReference type="Google" id="ProtNLM"/>
    </source>
</evidence>
<accession>A0A517PH97</accession>
<sequence length="432" mass="48160">MPYQIAPFRFDVTVPIGHSLCGGWIPAASRIDSPLEALGFVLLTEPQPVVVCTLDWTGLCNDAHLQLRQVLAKAAGTTADRVAVQCVHQHDAPFACLETDRIVRAQGDLPPNMDPQFFQTCLQRAESAVKESLKSPRRLTHVASAQAEVEQVASNRRVLNDQGKILKNRSVAASSDDIRDLPAGVIDPWLKTVAFYDGKEKVAACYYYAVHPISYCCTEGHVNSEFVGQARKLKAEHDAPDCLHVYFTGCAGNINAGKYNNSDHHENRPVLAQRIFAAMERASAQLRPEPIKRLQWTTADFLPPVNRAFSIAELEKQINDHSRRVVHRNRPAFTLAWLRRHAAQKPITLSGLHVNQISMLHLPAEPFIEYQLRTQMLYPERFMAVAGYGDGGPWYLPTAEAYFQGGYEVSVAFSGPEVDQHLMRGIKDLMPS</sequence>
<keyword evidence="2" id="KW-1185">Reference proteome</keyword>
<name>A0A517PH97_9PLAN</name>
<dbReference type="AlphaFoldDB" id="A0A517PH97"/>
<dbReference type="OrthoDB" id="286703at2"/>
<dbReference type="EMBL" id="CP036266">
    <property type="protein sequence ID" value="QDT18729.1"/>
    <property type="molecule type" value="Genomic_DNA"/>
</dbReference>
<evidence type="ECO:0000313" key="2">
    <source>
        <dbReference type="Proteomes" id="UP000320421"/>
    </source>
</evidence>